<dbReference type="RefSeq" id="WP_166330722.1">
    <property type="nucleotide sequence ID" value="NZ_CP049933.1"/>
</dbReference>
<gene>
    <name evidence="2" type="ORF">G7066_09615</name>
</gene>
<feature type="domain" description="Transposase IS66 central" evidence="1">
    <location>
        <begin position="80"/>
        <end position="221"/>
    </location>
</feature>
<protein>
    <submittedName>
        <fullName evidence="2">Transposase</fullName>
    </submittedName>
</protein>
<dbReference type="EMBL" id="CP049933">
    <property type="protein sequence ID" value="QIM18790.1"/>
    <property type="molecule type" value="Genomic_DNA"/>
</dbReference>
<dbReference type="Proteomes" id="UP000503441">
    <property type="component" value="Chromosome"/>
</dbReference>
<accession>A0ABX6JWV5</accession>
<evidence type="ECO:0000313" key="2">
    <source>
        <dbReference type="EMBL" id="QIM18790.1"/>
    </source>
</evidence>
<proteinExistence type="predicted"/>
<dbReference type="InterPro" id="IPR004291">
    <property type="entry name" value="Transposase_IS66_central"/>
</dbReference>
<dbReference type="Pfam" id="PF03050">
    <property type="entry name" value="DDE_Tnp_IS66"/>
    <property type="match status" value="1"/>
</dbReference>
<dbReference type="PANTHER" id="PTHR33678">
    <property type="entry name" value="BLL1576 PROTEIN"/>
    <property type="match status" value="1"/>
</dbReference>
<name>A0ABX6JWV5_9MICO</name>
<evidence type="ECO:0000259" key="1">
    <source>
        <dbReference type="Pfam" id="PF03050"/>
    </source>
</evidence>
<keyword evidence="3" id="KW-1185">Reference proteome</keyword>
<organism evidence="2 3">
    <name type="scientific">Leucobacter coleopterorum</name>
    <dbReference type="NCBI Taxonomy" id="2714933"/>
    <lineage>
        <taxon>Bacteria</taxon>
        <taxon>Bacillati</taxon>
        <taxon>Actinomycetota</taxon>
        <taxon>Actinomycetes</taxon>
        <taxon>Micrococcales</taxon>
        <taxon>Microbacteriaceae</taxon>
        <taxon>Leucobacter</taxon>
    </lineage>
</organism>
<sequence>MSPDEVTQHVPGACGGCGAALKDVTGEVSFRTQVTDLPAAVTVMVTEHQVIQKQCACGHVSAGVLPAGVPWVQASYGPKAAYLHAVQHVPIERCQELFTELFGVKVSTGLIDRAVTRIAAQLESSIAQVKDHIIGCDVAHFDETPARVNGKDQWVHAATSECVTHLHVGPGRGKAGIDAGGVWSHYSGVAVHDEYGPYFTTGIAAGHAICNAHRIRDLNAAI</sequence>
<evidence type="ECO:0000313" key="3">
    <source>
        <dbReference type="Proteomes" id="UP000503441"/>
    </source>
</evidence>
<dbReference type="InterPro" id="IPR052344">
    <property type="entry name" value="Transposase-related"/>
</dbReference>
<reference evidence="2 3" key="1">
    <citation type="submission" date="2020-03" db="EMBL/GenBank/DDBJ databases">
        <title>Leucobacter sp. nov., isolated from beetles.</title>
        <authorList>
            <person name="Hyun D.-W."/>
            <person name="Bae J.-W."/>
        </authorList>
    </citation>
    <scope>NUCLEOTIDE SEQUENCE [LARGE SCALE GENOMIC DNA]</scope>
    <source>
        <strain evidence="2 3">HDW9A</strain>
    </source>
</reference>
<dbReference type="PANTHER" id="PTHR33678:SF1">
    <property type="entry name" value="BLL1576 PROTEIN"/>
    <property type="match status" value="1"/>
</dbReference>